<dbReference type="Proteomes" id="UP000321857">
    <property type="component" value="Chromosome"/>
</dbReference>
<proteinExistence type="predicted"/>
<keyword evidence="3" id="KW-1185">Reference proteome</keyword>
<evidence type="ECO:0000256" key="1">
    <source>
        <dbReference type="SAM" id="Phobius"/>
    </source>
</evidence>
<dbReference type="RefSeq" id="WP_147494676.1">
    <property type="nucleotide sequence ID" value="NZ_CP041659.1"/>
</dbReference>
<keyword evidence="1" id="KW-0812">Transmembrane</keyword>
<dbReference type="EMBL" id="CP041659">
    <property type="protein sequence ID" value="QDP20228.1"/>
    <property type="molecule type" value="Genomic_DNA"/>
</dbReference>
<reference evidence="2 3" key="1">
    <citation type="submission" date="2019-07" db="EMBL/GenBank/DDBJ databases">
        <title>Sphingomonas AE3 Genome sequencing and assembly.</title>
        <authorList>
            <person name="Kim H."/>
        </authorList>
    </citation>
    <scope>NUCLEOTIDE SEQUENCE [LARGE SCALE GENOMIC DNA]</scope>
    <source>
        <strain evidence="2 3">AE3</strain>
    </source>
</reference>
<keyword evidence="1" id="KW-1133">Transmembrane helix</keyword>
<evidence type="ECO:0000313" key="2">
    <source>
        <dbReference type="EMBL" id="QDP20228.1"/>
    </source>
</evidence>
<organism evidence="2 3">
    <name type="scientific">Sphingomonas xanthus</name>
    <dbReference type="NCBI Taxonomy" id="2594473"/>
    <lineage>
        <taxon>Bacteria</taxon>
        <taxon>Pseudomonadati</taxon>
        <taxon>Pseudomonadota</taxon>
        <taxon>Alphaproteobacteria</taxon>
        <taxon>Sphingomonadales</taxon>
        <taxon>Sphingomonadaceae</taxon>
        <taxon>Sphingomonas</taxon>
    </lineage>
</organism>
<dbReference type="KEGG" id="sxa:FMM02_09850"/>
<feature type="transmembrane region" description="Helical" evidence="1">
    <location>
        <begin position="36"/>
        <end position="55"/>
    </location>
</feature>
<dbReference type="OrthoDB" id="10014710at2"/>
<accession>A0A516ITJ7</accession>
<keyword evidence="1" id="KW-0472">Membrane</keyword>
<dbReference type="AlphaFoldDB" id="A0A516ITJ7"/>
<evidence type="ECO:0000313" key="3">
    <source>
        <dbReference type="Proteomes" id="UP000321857"/>
    </source>
</evidence>
<feature type="transmembrane region" description="Helical" evidence="1">
    <location>
        <begin position="12"/>
        <end position="30"/>
    </location>
</feature>
<sequence length="155" mass="15789">MTWGAKHPLERIVEGLAPALLALAVGWSALQLGSGAALAGGLAAVSLFGAGSAIIRAGGDALRAGPSFEPADLPEAEAAGELLLDDPLVVLPQDSRVVQLFAPVEPTPGELVERIADFLDARPQPRLAAQTLPSVPVDASVALHAALANIRASLR</sequence>
<name>A0A516ITJ7_9SPHN</name>
<gene>
    <name evidence="2" type="ORF">FMM02_09850</name>
</gene>
<protein>
    <submittedName>
        <fullName evidence="2">Uncharacterized protein</fullName>
    </submittedName>
</protein>